<evidence type="ECO:0000313" key="4">
    <source>
        <dbReference type="Proteomes" id="UP000193642"/>
    </source>
</evidence>
<keyword evidence="1" id="KW-0812">Transmembrane</keyword>
<accession>A0A1Y2BW02</accession>
<feature type="chain" id="PRO_5013163972" description="Secreted protein" evidence="2">
    <location>
        <begin position="21"/>
        <end position="88"/>
    </location>
</feature>
<evidence type="ECO:0008006" key="5">
    <source>
        <dbReference type="Google" id="ProtNLM"/>
    </source>
</evidence>
<comment type="caution">
    <text evidence="3">The sequence shown here is derived from an EMBL/GenBank/DDBJ whole genome shotgun (WGS) entry which is preliminary data.</text>
</comment>
<feature type="transmembrane region" description="Helical" evidence="1">
    <location>
        <begin position="34"/>
        <end position="57"/>
    </location>
</feature>
<evidence type="ECO:0000256" key="1">
    <source>
        <dbReference type="SAM" id="Phobius"/>
    </source>
</evidence>
<evidence type="ECO:0000313" key="3">
    <source>
        <dbReference type="EMBL" id="ORY38913.1"/>
    </source>
</evidence>
<keyword evidence="1" id="KW-1133">Transmembrane helix</keyword>
<keyword evidence="4" id="KW-1185">Reference proteome</keyword>
<evidence type="ECO:0000256" key="2">
    <source>
        <dbReference type="SAM" id="SignalP"/>
    </source>
</evidence>
<proteinExistence type="predicted"/>
<organism evidence="3 4">
    <name type="scientific">Rhizoclosmatium globosum</name>
    <dbReference type="NCBI Taxonomy" id="329046"/>
    <lineage>
        <taxon>Eukaryota</taxon>
        <taxon>Fungi</taxon>
        <taxon>Fungi incertae sedis</taxon>
        <taxon>Chytridiomycota</taxon>
        <taxon>Chytridiomycota incertae sedis</taxon>
        <taxon>Chytridiomycetes</taxon>
        <taxon>Chytridiales</taxon>
        <taxon>Chytriomycetaceae</taxon>
        <taxon>Rhizoclosmatium</taxon>
    </lineage>
</organism>
<reference evidence="3 4" key="1">
    <citation type="submission" date="2016-07" db="EMBL/GenBank/DDBJ databases">
        <title>Pervasive Adenine N6-methylation of Active Genes in Fungi.</title>
        <authorList>
            <consortium name="DOE Joint Genome Institute"/>
            <person name="Mondo S.J."/>
            <person name="Dannebaum R.O."/>
            <person name="Kuo R.C."/>
            <person name="Labutti K."/>
            <person name="Haridas S."/>
            <person name="Kuo A."/>
            <person name="Salamov A."/>
            <person name="Ahrendt S.R."/>
            <person name="Lipzen A."/>
            <person name="Sullivan W."/>
            <person name="Andreopoulos W.B."/>
            <person name="Clum A."/>
            <person name="Lindquist E."/>
            <person name="Daum C."/>
            <person name="Ramamoorthy G.K."/>
            <person name="Gryganskyi A."/>
            <person name="Culley D."/>
            <person name="Magnuson J.K."/>
            <person name="James T.Y."/>
            <person name="O'Malley M.A."/>
            <person name="Stajich J.E."/>
            <person name="Spatafora J.W."/>
            <person name="Visel A."/>
            <person name="Grigoriev I.V."/>
        </authorList>
    </citation>
    <scope>NUCLEOTIDE SEQUENCE [LARGE SCALE GENOMIC DNA]</scope>
    <source>
        <strain evidence="3 4">JEL800</strain>
    </source>
</reference>
<keyword evidence="1" id="KW-0472">Membrane</keyword>
<dbReference type="Proteomes" id="UP000193642">
    <property type="component" value="Unassembled WGS sequence"/>
</dbReference>
<protein>
    <recommendedName>
        <fullName evidence="5">Secreted protein</fullName>
    </recommendedName>
</protein>
<keyword evidence="2" id="KW-0732">Signal</keyword>
<sequence>MRRWCMVLVGSCLLFVPCQSPILLLSYHSNLLRSLSLFMTISVYMEANGQLAVIFLFDAYSRAIYREIVSYVFTRKVPAENVASNLMK</sequence>
<gene>
    <name evidence="3" type="ORF">BCR33DRAFT_423969</name>
</gene>
<dbReference type="AlphaFoldDB" id="A0A1Y2BW02"/>
<name>A0A1Y2BW02_9FUNG</name>
<feature type="signal peptide" evidence="2">
    <location>
        <begin position="1"/>
        <end position="20"/>
    </location>
</feature>
<dbReference type="EMBL" id="MCGO01000042">
    <property type="protein sequence ID" value="ORY38913.1"/>
    <property type="molecule type" value="Genomic_DNA"/>
</dbReference>